<dbReference type="PANTHER" id="PTHR34846">
    <property type="entry name" value="4-CARBOXYMUCONOLACTONE DECARBOXYLASE FAMILY PROTEIN (AFU_ORTHOLOGUE AFUA_6G11590)"/>
    <property type="match status" value="1"/>
</dbReference>
<feature type="domain" description="Carboxymuconolactone decarboxylase-like" evidence="1">
    <location>
        <begin position="13"/>
        <end position="95"/>
    </location>
</feature>
<evidence type="ECO:0000313" key="3">
    <source>
        <dbReference type="Proteomes" id="UP000198781"/>
    </source>
</evidence>
<evidence type="ECO:0000259" key="1">
    <source>
        <dbReference type="Pfam" id="PF02627"/>
    </source>
</evidence>
<keyword evidence="2" id="KW-0560">Oxidoreductase</keyword>
<dbReference type="PANTHER" id="PTHR34846:SF10">
    <property type="entry name" value="CYTOPLASMIC PROTEIN"/>
    <property type="match status" value="1"/>
</dbReference>
<dbReference type="InterPro" id="IPR003779">
    <property type="entry name" value="CMD-like"/>
</dbReference>
<name>A0A1G6YIU4_9BURK</name>
<protein>
    <submittedName>
        <fullName evidence="2">Alkylhydroperoxidase AhpD family core domain-containing protein</fullName>
    </submittedName>
</protein>
<dbReference type="SUPFAM" id="SSF69118">
    <property type="entry name" value="AhpD-like"/>
    <property type="match status" value="1"/>
</dbReference>
<dbReference type="RefSeq" id="WP_092744691.1">
    <property type="nucleotide sequence ID" value="NZ_FMZC01000010.1"/>
</dbReference>
<dbReference type="GO" id="GO:0051920">
    <property type="term" value="F:peroxiredoxin activity"/>
    <property type="evidence" value="ECO:0007669"/>
    <property type="project" value="InterPro"/>
</dbReference>
<evidence type="ECO:0000313" key="2">
    <source>
        <dbReference type="EMBL" id="SDD90298.1"/>
    </source>
</evidence>
<dbReference type="OrthoDB" id="9801997at2"/>
<dbReference type="InterPro" id="IPR029032">
    <property type="entry name" value="AhpD-like"/>
</dbReference>
<proteinExistence type="predicted"/>
<dbReference type="NCBIfam" id="TIGR00778">
    <property type="entry name" value="ahpD_dom"/>
    <property type="match status" value="1"/>
</dbReference>
<gene>
    <name evidence="2" type="ORF">SAMN05192589_11081</name>
</gene>
<dbReference type="Gene3D" id="1.20.1290.10">
    <property type="entry name" value="AhpD-like"/>
    <property type="match status" value="1"/>
</dbReference>
<organism evidence="2 3">
    <name type="scientific">Paracidovorax valerianellae</name>
    <dbReference type="NCBI Taxonomy" id="187868"/>
    <lineage>
        <taxon>Bacteria</taxon>
        <taxon>Pseudomonadati</taxon>
        <taxon>Pseudomonadota</taxon>
        <taxon>Betaproteobacteria</taxon>
        <taxon>Burkholderiales</taxon>
        <taxon>Comamonadaceae</taxon>
        <taxon>Paracidovorax</taxon>
    </lineage>
</organism>
<keyword evidence="3" id="KW-1185">Reference proteome</keyword>
<dbReference type="AlphaFoldDB" id="A0A1G6YIU4"/>
<dbReference type="InterPro" id="IPR004675">
    <property type="entry name" value="AhpD_core"/>
</dbReference>
<reference evidence="2 3" key="1">
    <citation type="submission" date="2016-10" db="EMBL/GenBank/DDBJ databases">
        <authorList>
            <person name="de Groot N.N."/>
        </authorList>
    </citation>
    <scope>NUCLEOTIDE SEQUENCE [LARGE SCALE GENOMIC DNA]</scope>
    <source>
        <strain evidence="2 3">DSM 16619</strain>
    </source>
</reference>
<dbReference type="Pfam" id="PF02627">
    <property type="entry name" value="CMD"/>
    <property type="match status" value="1"/>
</dbReference>
<dbReference type="EMBL" id="FMZC01000010">
    <property type="protein sequence ID" value="SDD90298.1"/>
    <property type="molecule type" value="Genomic_DNA"/>
</dbReference>
<sequence>MSHTRIDLLKNHPATTKAMMALENQLSAGTLPIALKELVKMRVSQINGCAFCIDLHVGVARKHGETDRRLHLLAAWREAGVFDARERAALAWAEALTRLAGTQDVPDAVYDTVAAQFSEAEIVELSLAVVAINGWNRFQVAFRAQPAGTLAA</sequence>
<keyword evidence="2" id="KW-0575">Peroxidase</keyword>
<accession>A0A1G6YIU4</accession>
<dbReference type="STRING" id="187868.SAMN05192589_11081"/>
<dbReference type="Proteomes" id="UP000198781">
    <property type="component" value="Unassembled WGS sequence"/>
</dbReference>